<dbReference type="Proteomes" id="UP000054248">
    <property type="component" value="Unassembled WGS sequence"/>
</dbReference>
<protein>
    <submittedName>
        <fullName evidence="2">Uncharacterized protein</fullName>
    </submittedName>
</protein>
<keyword evidence="3" id="KW-1185">Reference proteome</keyword>
<organism evidence="2 3">
    <name type="scientific">Tulasnella calospora MUT 4182</name>
    <dbReference type="NCBI Taxonomy" id="1051891"/>
    <lineage>
        <taxon>Eukaryota</taxon>
        <taxon>Fungi</taxon>
        <taxon>Dikarya</taxon>
        <taxon>Basidiomycota</taxon>
        <taxon>Agaricomycotina</taxon>
        <taxon>Agaricomycetes</taxon>
        <taxon>Cantharellales</taxon>
        <taxon>Tulasnellaceae</taxon>
        <taxon>Tulasnella</taxon>
    </lineage>
</organism>
<dbReference type="AlphaFoldDB" id="A0A0C3PYP7"/>
<feature type="region of interest" description="Disordered" evidence="1">
    <location>
        <begin position="99"/>
        <end position="178"/>
    </location>
</feature>
<evidence type="ECO:0000256" key="1">
    <source>
        <dbReference type="SAM" id="MobiDB-lite"/>
    </source>
</evidence>
<proteinExistence type="predicted"/>
<feature type="region of interest" description="Disordered" evidence="1">
    <location>
        <begin position="32"/>
        <end position="56"/>
    </location>
</feature>
<name>A0A0C3PYP7_9AGAM</name>
<evidence type="ECO:0000313" key="2">
    <source>
        <dbReference type="EMBL" id="KIO20465.1"/>
    </source>
</evidence>
<feature type="compositionally biased region" description="Pro residues" evidence="1">
    <location>
        <begin position="148"/>
        <end position="162"/>
    </location>
</feature>
<dbReference type="HOGENOM" id="CLU_1511699_0_0_1"/>
<dbReference type="OrthoDB" id="5550090at2759"/>
<reference evidence="2 3" key="1">
    <citation type="submission" date="2014-04" db="EMBL/GenBank/DDBJ databases">
        <authorList>
            <consortium name="DOE Joint Genome Institute"/>
            <person name="Kuo A."/>
            <person name="Girlanda M."/>
            <person name="Perotto S."/>
            <person name="Kohler A."/>
            <person name="Nagy L.G."/>
            <person name="Floudas D."/>
            <person name="Copeland A."/>
            <person name="Barry K.W."/>
            <person name="Cichocki N."/>
            <person name="Veneault-Fourrey C."/>
            <person name="LaButti K."/>
            <person name="Lindquist E.A."/>
            <person name="Lipzen A."/>
            <person name="Lundell T."/>
            <person name="Morin E."/>
            <person name="Murat C."/>
            <person name="Sun H."/>
            <person name="Tunlid A."/>
            <person name="Henrissat B."/>
            <person name="Grigoriev I.V."/>
            <person name="Hibbett D.S."/>
            <person name="Martin F."/>
            <person name="Nordberg H.P."/>
            <person name="Cantor M.N."/>
            <person name="Hua S.X."/>
        </authorList>
    </citation>
    <scope>NUCLEOTIDE SEQUENCE [LARGE SCALE GENOMIC DNA]</scope>
    <source>
        <strain evidence="2 3">MUT 4182</strain>
    </source>
</reference>
<gene>
    <name evidence="2" type="ORF">M407DRAFT_137157</name>
</gene>
<evidence type="ECO:0000313" key="3">
    <source>
        <dbReference type="Proteomes" id="UP000054248"/>
    </source>
</evidence>
<dbReference type="EMBL" id="KN823174">
    <property type="protein sequence ID" value="KIO20465.1"/>
    <property type="molecule type" value="Genomic_DNA"/>
</dbReference>
<sequence length="178" mass="18773">MKGTSQPNVAIRVPRYGTVPAPPEIIEAAKKLSQKSGVPFKPSETIDPHSNVGESVDNASEWNSMLITARASRGPQWDVASQIFQVDKNSDVYYDHGVLVAGDPDANEDQLPSQGATPSGSGFASPPPSFRRTPSQGGDFLNGTGPATPSPLPSRIDMPPPSTRRVTRGASGRGDSVH</sequence>
<accession>A0A0C3PYP7</accession>
<reference evidence="3" key="2">
    <citation type="submission" date="2015-01" db="EMBL/GenBank/DDBJ databases">
        <title>Evolutionary Origins and Diversification of the Mycorrhizal Mutualists.</title>
        <authorList>
            <consortium name="DOE Joint Genome Institute"/>
            <consortium name="Mycorrhizal Genomics Consortium"/>
            <person name="Kohler A."/>
            <person name="Kuo A."/>
            <person name="Nagy L.G."/>
            <person name="Floudas D."/>
            <person name="Copeland A."/>
            <person name="Barry K.W."/>
            <person name="Cichocki N."/>
            <person name="Veneault-Fourrey C."/>
            <person name="LaButti K."/>
            <person name="Lindquist E.A."/>
            <person name="Lipzen A."/>
            <person name="Lundell T."/>
            <person name="Morin E."/>
            <person name="Murat C."/>
            <person name="Riley R."/>
            <person name="Ohm R."/>
            <person name="Sun H."/>
            <person name="Tunlid A."/>
            <person name="Henrissat B."/>
            <person name="Grigoriev I.V."/>
            <person name="Hibbett D.S."/>
            <person name="Martin F."/>
        </authorList>
    </citation>
    <scope>NUCLEOTIDE SEQUENCE [LARGE SCALE GENOMIC DNA]</scope>
    <source>
        <strain evidence="3">MUT 4182</strain>
    </source>
</reference>
<dbReference type="STRING" id="1051891.A0A0C3PYP7"/>